<protein>
    <submittedName>
        <fullName evidence="1">Major facilitator superfamily protein</fullName>
    </submittedName>
</protein>
<dbReference type="EMBL" id="BKCP01012292">
    <property type="protein sequence ID" value="GER55909.1"/>
    <property type="molecule type" value="Genomic_DNA"/>
</dbReference>
<dbReference type="AlphaFoldDB" id="A0A5A7RFE8"/>
<sequence>MDVGLEDRMLSLDSVTDEFLRAASAVGSVVEEKTGSLGGLLLTRHLAGISVADDEANMFVSQDRTRLRSLSGQNPAFVYHDYGPTDWMRPAMNSAQILLSVD</sequence>
<keyword evidence="2" id="KW-1185">Reference proteome</keyword>
<name>A0A5A7RFE8_STRAF</name>
<dbReference type="Proteomes" id="UP000325081">
    <property type="component" value="Unassembled WGS sequence"/>
</dbReference>
<reference evidence="2" key="1">
    <citation type="journal article" date="2019" name="Curr. Biol.">
        <title>Genome Sequence of Striga asiatica Provides Insight into the Evolution of Plant Parasitism.</title>
        <authorList>
            <person name="Yoshida S."/>
            <person name="Kim S."/>
            <person name="Wafula E.K."/>
            <person name="Tanskanen J."/>
            <person name="Kim Y.M."/>
            <person name="Honaas L."/>
            <person name="Yang Z."/>
            <person name="Spallek T."/>
            <person name="Conn C.E."/>
            <person name="Ichihashi Y."/>
            <person name="Cheong K."/>
            <person name="Cui S."/>
            <person name="Der J.P."/>
            <person name="Gundlach H."/>
            <person name="Jiao Y."/>
            <person name="Hori C."/>
            <person name="Ishida J.K."/>
            <person name="Kasahara H."/>
            <person name="Kiba T."/>
            <person name="Kim M.S."/>
            <person name="Koo N."/>
            <person name="Laohavisit A."/>
            <person name="Lee Y.H."/>
            <person name="Lumba S."/>
            <person name="McCourt P."/>
            <person name="Mortimer J.C."/>
            <person name="Mutuku J.M."/>
            <person name="Nomura T."/>
            <person name="Sasaki-Sekimoto Y."/>
            <person name="Seto Y."/>
            <person name="Wang Y."/>
            <person name="Wakatake T."/>
            <person name="Sakakibara H."/>
            <person name="Demura T."/>
            <person name="Yamaguchi S."/>
            <person name="Yoneyama K."/>
            <person name="Manabe R.I."/>
            <person name="Nelson D.C."/>
            <person name="Schulman A.H."/>
            <person name="Timko M.P."/>
            <person name="dePamphilis C.W."/>
            <person name="Choi D."/>
            <person name="Shirasu K."/>
        </authorList>
    </citation>
    <scope>NUCLEOTIDE SEQUENCE [LARGE SCALE GENOMIC DNA]</scope>
    <source>
        <strain evidence="2">cv. UVA1</strain>
    </source>
</reference>
<comment type="caution">
    <text evidence="1">The sequence shown here is derived from an EMBL/GenBank/DDBJ whole genome shotgun (WGS) entry which is preliminary data.</text>
</comment>
<organism evidence="1 2">
    <name type="scientific">Striga asiatica</name>
    <name type="common">Asiatic witchweed</name>
    <name type="synonym">Buchnera asiatica</name>
    <dbReference type="NCBI Taxonomy" id="4170"/>
    <lineage>
        <taxon>Eukaryota</taxon>
        <taxon>Viridiplantae</taxon>
        <taxon>Streptophyta</taxon>
        <taxon>Embryophyta</taxon>
        <taxon>Tracheophyta</taxon>
        <taxon>Spermatophyta</taxon>
        <taxon>Magnoliopsida</taxon>
        <taxon>eudicotyledons</taxon>
        <taxon>Gunneridae</taxon>
        <taxon>Pentapetalae</taxon>
        <taxon>asterids</taxon>
        <taxon>lamiids</taxon>
        <taxon>Lamiales</taxon>
        <taxon>Orobanchaceae</taxon>
        <taxon>Buchnereae</taxon>
        <taxon>Striga</taxon>
    </lineage>
</organism>
<gene>
    <name evidence="1" type="ORF">STAS_33606</name>
</gene>
<evidence type="ECO:0000313" key="1">
    <source>
        <dbReference type="EMBL" id="GER55909.1"/>
    </source>
</evidence>
<proteinExistence type="predicted"/>
<evidence type="ECO:0000313" key="2">
    <source>
        <dbReference type="Proteomes" id="UP000325081"/>
    </source>
</evidence>
<accession>A0A5A7RFE8</accession>